<dbReference type="Proteomes" id="UP001189429">
    <property type="component" value="Unassembled WGS sequence"/>
</dbReference>
<dbReference type="EMBL" id="CAUYUJ010014136">
    <property type="protein sequence ID" value="CAK0837280.1"/>
    <property type="molecule type" value="Genomic_DNA"/>
</dbReference>
<evidence type="ECO:0000313" key="1">
    <source>
        <dbReference type="EMBL" id="CAK0837280.1"/>
    </source>
</evidence>
<sequence length="291" mass="31566">MTSDDKLDQLLQSFQGFGQQLASSSYEIPFLEKQGQTTQQRFDALITQIGSLSTEMEKKDSLLKGHVSATWADLNDGVVQLKVEGNTRIKNAAPCHAMPAYSMHVGDDDGPHGTAQQRIQATKEQLKSISTPHSSAGSRSTFASHTVKAQDNSCKLIVIGFPRRMVQSTLRNVGDASRLEFVRTDPRYIIATLDSAKKITLEFEIADSLAPTVPLSLRVKRDQGITGRQLFLSMGRLRSCLTRVPRDMQIPVVSSGVGGLARAFRGQEGPAPTVQLSCAEGHLGASVDVDA</sequence>
<accession>A0ABN9SXI1</accession>
<keyword evidence="2" id="KW-1185">Reference proteome</keyword>
<protein>
    <submittedName>
        <fullName evidence="1">Uncharacterized protein</fullName>
    </submittedName>
</protein>
<gene>
    <name evidence="1" type="ORF">PCOR1329_LOCUS33522</name>
</gene>
<reference evidence="1" key="1">
    <citation type="submission" date="2023-10" db="EMBL/GenBank/DDBJ databases">
        <authorList>
            <person name="Chen Y."/>
            <person name="Shah S."/>
            <person name="Dougan E. K."/>
            <person name="Thang M."/>
            <person name="Chan C."/>
        </authorList>
    </citation>
    <scope>NUCLEOTIDE SEQUENCE [LARGE SCALE GENOMIC DNA]</scope>
</reference>
<proteinExistence type="predicted"/>
<evidence type="ECO:0000313" key="2">
    <source>
        <dbReference type="Proteomes" id="UP001189429"/>
    </source>
</evidence>
<organism evidence="1 2">
    <name type="scientific">Prorocentrum cordatum</name>
    <dbReference type="NCBI Taxonomy" id="2364126"/>
    <lineage>
        <taxon>Eukaryota</taxon>
        <taxon>Sar</taxon>
        <taxon>Alveolata</taxon>
        <taxon>Dinophyceae</taxon>
        <taxon>Prorocentrales</taxon>
        <taxon>Prorocentraceae</taxon>
        <taxon>Prorocentrum</taxon>
    </lineage>
</organism>
<comment type="caution">
    <text evidence="1">The sequence shown here is derived from an EMBL/GenBank/DDBJ whole genome shotgun (WGS) entry which is preliminary data.</text>
</comment>
<feature type="non-terminal residue" evidence="1">
    <location>
        <position position="291"/>
    </location>
</feature>
<name>A0ABN9SXI1_9DINO</name>